<dbReference type="Proteomes" id="UP000612899">
    <property type="component" value="Unassembled WGS sequence"/>
</dbReference>
<evidence type="ECO:0000313" key="5">
    <source>
        <dbReference type="Proteomes" id="UP000612899"/>
    </source>
</evidence>
<name>A0A8J3Q8F8_9ACTN</name>
<gene>
    <name evidence="4" type="ORF">Rhe02_32200</name>
</gene>
<comment type="similarity">
    <text evidence="1">Belongs to the leucine-binding protein family.</text>
</comment>
<evidence type="ECO:0000256" key="1">
    <source>
        <dbReference type="ARBA" id="ARBA00010062"/>
    </source>
</evidence>
<organism evidence="4 5">
    <name type="scientific">Rhizocola hellebori</name>
    <dbReference type="NCBI Taxonomy" id="1392758"/>
    <lineage>
        <taxon>Bacteria</taxon>
        <taxon>Bacillati</taxon>
        <taxon>Actinomycetota</taxon>
        <taxon>Actinomycetes</taxon>
        <taxon>Micromonosporales</taxon>
        <taxon>Micromonosporaceae</taxon>
        <taxon>Rhizocola</taxon>
    </lineage>
</organism>
<sequence>MDTPLARAQADAAATNAKVAGAPTIKIGIVTPLSGPGDPTAGELTVRGATIAADYIREHGGIHQGIQVELLVRNDQETVELDGGTMPRSAVGAFAKLAMVDEVLAAMGPWHLRYADYVADTAERIGVPLFVENAHPTITAKQRQYVFRTFTSMAERVPQLVSFIASQNMRRISILAANTVFGYTCADMLEAQLKALPGEPREIQRFDFDQETVQDLRPELFKIKDFAPDLFINVGVIRTNYLIINQAEEVGLLPGTPMMAPFQWPLRSSDYWRLAGDAGNYMVWPASQFSPTWSGLQPVGRWFVARYYEKYGMMPPDTAMNAFTDVTIIAQALELVPTISRASLLYALEVGTFDTWRGKISFERGQAHWHHSPPPVVLQQYQAVGQDITNVPIVYPLRFQTHQYLRPGGAV</sequence>
<dbReference type="SUPFAM" id="SSF53822">
    <property type="entry name" value="Periplasmic binding protein-like I"/>
    <property type="match status" value="1"/>
</dbReference>
<comment type="caution">
    <text evidence="4">The sequence shown here is derived from an EMBL/GenBank/DDBJ whole genome shotgun (WGS) entry which is preliminary data.</text>
</comment>
<reference evidence="4" key="1">
    <citation type="submission" date="2021-01" db="EMBL/GenBank/DDBJ databases">
        <title>Whole genome shotgun sequence of Rhizocola hellebori NBRC 109834.</title>
        <authorList>
            <person name="Komaki H."/>
            <person name="Tamura T."/>
        </authorList>
    </citation>
    <scope>NUCLEOTIDE SEQUENCE</scope>
    <source>
        <strain evidence="4">NBRC 109834</strain>
    </source>
</reference>
<dbReference type="PANTHER" id="PTHR30483:SF6">
    <property type="entry name" value="PERIPLASMIC BINDING PROTEIN OF ABC TRANSPORTER FOR NATURAL AMINO ACIDS"/>
    <property type="match status" value="1"/>
</dbReference>
<dbReference type="Pfam" id="PF13458">
    <property type="entry name" value="Peripla_BP_6"/>
    <property type="match status" value="1"/>
</dbReference>
<evidence type="ECO:0000256" key="2">
    <source>
        <dbReference type="ARBA" id="ARBA00022729"/>
    </source>
</evidence>
<accession>A0A8J3Q8F8</accession>
<dbReference type="AlphaFoldDB" id="A0A8J3Q8F8"/>
<dbReference type="PANTHER" id="PTHR30483">
    <property type="entry name" value="LEUCINE-SPECIFIC-BINDING PROTEIN"/>
    <property type="match status" value="1"/>
</dbReference>
<dbReference type="InterPro" id="IPR051010">
    <property type="entry name" value="BCAA_transport"/>
</dbReference>
<feature type="domain" description="Leucine-binding protein" evidence="3">
    <location>
        <begin position="24"/>
        <end position="368"/>
    </location>
</feature>
<evidence type="ECO:0000313" key="4">
    <source>
        <dbReference type="EMBL" id="GIH05153.1"/>
    </source>
</evidence>
<dbReference type="InterPro" id="IPR028082">
    <property type="entry name" value="Peripla_BP_I"/>
</dbReference>
<keyword evidence="2" id="KW-0732">Signal</keyword>
<dbReference type="Gene3D" id="3.40.50.2300">
    <property type="match status" value="2"/>
</dbReference>
<keyword evidence="5" id="KW-1185">Reference proteome</keyword>
<proteinExistence type="inferred from homology"/>
<dbReference type="RefSeq" id="WP_203909025.1">
    <property type="nucleotide sequence ID" value="NZ_BONY01000017.1"/>
</dbReference>
<protein>
    <recommendedName>
        <fullName evidence="3">Leucine-binding protein domain-containing protein</fullName>
    </recommendedName>
</protein>
<dbReference type="InterPro" id="IPR028081">
    <property type="entry name" value="Leu-bd"/>
</dbReference>
<dbReference type="EMBL" id="BONY01000017">
    <property type="protein sequence ID" value="GIH05153.1"/>
    <property type="molecule type" value="Genomic_DNA"/>
</dbReference>
<evidence type="ECO:0000259" key="3">
    <source>
        <dbReference type="Pfam" id="PF13458"/>
    </source>
</evidence>